<evidence type="ECO:0000313" key="1">
    <source>
        <dbReference type="EMBL" id="SFV53944.1"/>
    </source>
</evidence>
<reference evidence="1" key="1">
    <citation type="submission" date="2016-10" db="EMBL/GenBank/DDBJ databases">
        <authorList>
            <person name="de Groot N.N."/>
        </authorList>
    </citation>
    <scope>NUCLEOTIDE SEQUENCE</scope>
</reference>
<proteinExistence type="predicted"/>
<dbReference type="AlphaFoldDB" id="A0A1W1BK68"/>
<accession>A0A1W1BK68</accession>
<name>A0A1W1BK68_9ZZZZ</name>
<dbReference type="EMBL" id="FPHC01000031">
    <property type="protein sequence ID" value="SFV53944.1"/>
    <property type="molecule type" value="Genomic_DNA"/>
</dbReference>
<protein>
    <submittedName>
        <fullName evidence="1">Uncharacterized protein</fullName>
    </submittedName>
</protein>
<organism evidence="1">
    <name type="scientific">hydrothermal vent metagenome</name>
    <dbReference type="NCBI Taxonomy" id="652676"/>
    <lineage>
        <taxon>unclassified sequences</taxon>
        <taxon>metagenomes</taxon>
        <taxon>ecological metagenomes</taxon>
    </lineage>
</organism>
<gene>
    <name evidence="1" type="ORF">MNB_SV-6-86</name>
</gene>
<sequence>MEIINCGGCIVSRFGCGDLVEYCPIRWGVVISVIPYYQELDA</sequence>